<protein>
    <submittedName>
        <fullName evidence="1">Uncharacterized protein</fullName>
    </submittedName>
</protein>
<reference evidence="1 2" key="1">
    <citation type="submission" date="2023-02" db="EMBL/GenBank/DDBJ databases">
        <title>LHISI_Scaffold_Assembly.</title>
        <authorList>
            <person name="Stuart O.P."/>
            <person name="Cleave R."/>
            <person name="Magrath M.J.L."/>
            <person name="Mikheyev A.S."/>
        </authorList>
    </citation>
    <scope>NUCLEOTIDE SEQUENCE [LARGE SCALE GENOMIC DNA]</scope>
    <source>
        <strain evidence="1">Daus_M_001</strain>
        <tissue evidence="1">Leg muscle</tissue>
    </source>
</reference>
<sequence length="155" mass="17645">MHVAVGIGQLRTKYDVYIVPDLCEEVILGLPWHVDNRTMIELHLNRPHVGTHGRWTIYTVGATPPTTTAVSFADFEHEVPATHQQRLQHLLDQHASVFHIEGKLQRTDATEHAIVITHKDPVKSMPRDPEKRRREHVKLVPGVRLAERLDCSPPS</sequence>
<organism evidence="1 2">
    <name type="scientific">Dryococelus australis</name>
    <dbReference type="NCBI Taxonomy" id="614101"/>
    <lineage>
        <taxon>Eukaryota</taxon>
        <taxon>Metazoa</taxon>
        <taxon>Ecdysozoa</taxon>
        <taxon>Arthropoda</taxon>
        <taxon>Hexapoda</taxon>
        <taxon>Insecta</taxon>
        <taxon>Pterygota</taxon>
        <taxon>Neoptera</taxon>
        <taxon>Polyneoptera</taxon>
        <taxon>Phasmatodea</taxon>
        <taxon>Verophasmatodea</taxon>
        <taxon>Anareolatae</taxon>
        <taxon>Phasmatidae</taxon>
        <taxon>Eurycanthinae</taxon>
        <taxon>Dryococelus</taxon>
    </lineage>
</organism>
<proteinExistence type="predicted"/>
<comment type="caution">
    <text evidence="1">The sequence shown here is derived from an EMBL/GenBank/DDBJ whole genome shotgun (WGS) entry which is preliminary data.</text>
</comment>
<evidence type="ECO:0000313" key="1">
    <source>
        <dbReference type="EMBL" id="KAJ8868476.1"/>
    </source>
</evidence>
<dbReference type="Proteomes" id="UP001159363">
    <property type="component" value="Chromosome 13"/>
</dbReference>
<name>A0ABQ9G7Q7_9NEOP</name>
<evidence type="ECO:0000313" key="2">
    <source>
        <dbReference type="Proteomes" id="UP001159363"/>
    </source>
</evidence>
<accession>A0ABQ9G7Q7</accession>
<gene>
    <name evidence="1" type="ORF">PR048_030004</name>
</gene>
<keyword evidence="2" id="KW-1185">Reference proteome</keyword>
<dbReference type="EMBL" id="JARBHB010000014">
    <property type="protein sequence ID" value="KAJ8868476.1"/>
    <property type="molecule type" value="Genomic_DNA"/>
</dbReference>